<dbReference type="AlphaFoldDB" id="A0A4P2Q3B4"/>
<dbReference type="SUPFAM" id="SSF52833">
    <property type="entry name" value="Thioredoxin-like"/>
    <property type="match status" value="1"/>
</dbReference>
<organism evidence="4 5">
    <name type="scientific">Sorangium cellulosum</name>
    <name type="common">Polyangium cellulosum</name>
    <dbReference type="NCBI Taxonomy" id="56"/>
    <lineage>
        <taxon>Bacteria</taxon>
        <taxon>Pseudomonadati</taxon>
        <taxon>Myxococcota</taxon>
        <taxon>Polyangia</taxon>
        <taxon>Polyangiales</taxon>
        <taxon>Polyangiaceae</taxon>
        <taxon>Sorangium</taxon>
    </lineage>
</organism>
<feature type="domain" description="DUF4190" evidence="3">
    <location>
        <begin position="92"/>
        <end position="149"/>
    </location>
</feature>
<feature type="transmembrane region" description="Helical" evidence="2">
    <location>
        <begin position="92"/>
        <end position="117"/>
    </location>
</feature>
<feature type="compositionally biased region" description="Pro residues" evidence="1">
    <location>
        <begin position="188"/>
        <end position="198"/>
    </location>
</feature>
<keyword evidence="2" id="KW-0472">Membrane</keyword>
<evidence type="ECO:0000313" key="4">
    <source>
        <dbReference type="EMBL" id="AUX23486.1"/>
    </source>
</evidence>
<proteinExistence type="predicted"/>
<evidence type="ECO:0000313" key="5">
    <source>
        <dbReference type="Proteomes" id="UP000295781"/>
    </source>
</evidence>
<gene>
    <name evidence="4" type="ORF">SOCEGT47_040120</name>
</gene>
<dbReference type="InterPro" id="IPR036249">
    <property type="entry name" value="Thioredoxin-like_sf"/>
</dbReference>
<dbReference type="InterPro" id="IPR025241">
    <property type="entry name" value="DUF4190"/>
</dbReference>
<dbReference type="Pfam" id="PF13828">
    <property type="entry name" value="DUF4190"/>
    <property type="match status" value="1"/>
</dbReference>
<keyword evidence="2" id="KW-1133">Transmembrane helix</keyword>
<feature type="region of interest" description="Disordered" evidence="1">
    <location>
        <begin position="178"/>
        <end position="206"/>
    </location>
</feature>
<protein>
    <recommendedName>
        <fullName evidence="3">DUF4190 domain-containing protein</fullName>
    </recommendedName>
</protein>
<keyword evidence="2" id="KW-0812">Transmembrane</keyword>
<reference evidence="4 5" key="1">
    <citation type="submission" date="2015-09" db="EMBL/GenBank/DDBJ databases">
        <title>Sorangium comparison.</title>
        <authorList>
            <person name="Zaburannyi N."/>
            <person name="Bunk B."/>
            <person name="Overmann J."/>
            <person name="Mueller R."/>
        </authorList>
    </citation>
    <scope>NUCLEOTIDE SEQUENCE [LARGE SCALE GENOMIC DNA]</scope>
    <source>
        <strain evidence="4 5">So ceGT47</strain>
    </source>
</reference>
<feature type="compositionally biased region" description="Low complexity" evidence="1">
    <location>
        <begin position="178"/>
        <end position="187"/>
    </location>
</feature>
<feature type="transmembrane region" description="Helical" evidence="2">
    <location>
        <begin position="138"/>
        <end position="159"/>
    </location>
</feature>
<evidence type="ECO:0000259" key="3">
    <source>
        <dbReference type="Pfam" id="PF13828"/>
    </source>
</evidence>
<dbReference type="Proteomes" id="UP000295781">
    <property type="component" value="Chromosome"/>
</dbReference>
<dbReference type="Gene3D" id="3.40.30.10">
    <property type="entry name" value="Glutaredoxin"/>
    <property type="match status" value="1"/>
</dbReference>
<dbReference type="OrthoDB" id="5520713at2"/>
<name>A0A4P2Q3B4_SORCE</name>
<accession>A0A4P2Q3B4</accession>
<evidence type="ECO:0000256" key="2">
    <source>
        <dbReference type="SAM" id="Phobius"/>
    </source>
</evidence>
<sequence>MRDVIHAFGPSQSSPNRDANDPGEALRTAARDGMQPHEGEPPVSAPSRELGARVACAPAPSPSGDAPSPLPVIPDPYLTPPLRPERRQLSTLAVSSVVATLFGPLGAVAAVVFGWAARREIEQAPERRRGHALASVGLSLGVLLTLGWCAAIGFGAWMWRVHSGAEVASALEEAEALPEPVSTASPAAPLPDAPPPAAQPGGSVPLRTTHRRLGALSIVDLGVDVSTLSEELAKQRAEAYAQGEKVLVMTTSDACEPCRGVDRSLGDPLMQTALRSVRLVRVDIDVFKEDLDQIKMPRRLYPGFFLLSPDLTPRDGINGGEWDDDIARNIAPVLGAFVRGQYTTRRQPWHPLPGSGVRL</sequence>
<evidence type="ECO:0000256" key="1">
    <source>
        <dbReference type="SAM" id="MobiDB-lite"/>
    </source>
</evidence>
<feature type="region of interest" description="Disordered" evidence="1">
    <location>
        <begin position="1"/>
        <end position="71"/>
    </location>
</feature>
<dbReference type="EMBL" id="CP012670">
    <property type="protein sequence ID" value="AUX23486.1"/>
    <property type="molecule type" value="Genomic_DNA"/>
</dbReference>